<dbReference type="InterPro" id="IPR037066">
    <property type="entry name" value="Plug_dom_sf"/>
</dbReference>
<dbReference type="PANTHER" id="PTHR47234">
    <property type="match status" value="1"/>
</dbReference>
<keyword evidence="4" id="KW-0798">TonB box</keyword>
<keyword evidence="8" id="KW-0675">Receptor</keyword>
<name>A0A4R2P910_RHOSA</name>
<reference evidence="8 9" key="1">
    <citation type="submission" date="2019-03" db="EMBL/GenBank/DDBJ databases">
        <title>Genomic Encyclopedia of Type Strains, Phase IV (KMG-IV): sequencing the most valuable type-strain genomes for metagenomic binning, comparative biology and taxonomic classification.</title>
        <authorList>
            <person name="Goeker M."/>
        </authorList>
    </citation>
    <scope>NUCLEOTIDE SEQUENCE [LARGE SCALE GENOMIC DNA]</scope>
    <source>
        <strain evidence="8 9">DSM 2132</strain>
    </source>
</reference>
<dbReference type="RefSeq" id="WP_165878888.1">
    <property type="nucleotide sequence ID" value="NZ_JACIGF010000011.1"/>
</dbReference>
<dbReference type="GO" id="GO:0009279">
    <property type="term" value="C:cell outer membrane"/>
    <property type="evidence" value="ECO:0007669"/>
    <property type="project" value="UniProtKB-SubCell"/>
</dbReference>
<feature type="signal peptide" evidence="5">
    <location>
        <begin position="1"/>
        <end position="31"/>
    </location>
</feature>
<comment type="caution">
    <text evidence="8">The sequence shown here is derived from an EMBL/GenBank/DDBJ whole genome shotgun (WGS) entry which is preliminary data.</text>
</comment>
<dbReference type="InterPro" id="IPR012910">
    <property type="entry name" value="Plug_dom"/>
</dbReference>
<evidence type="ECO:0000259" key="7">
    <source>
        <dbReference type="Pfam" id="PF07715"/>
    </source>
</evidence>
<evidence type="ECO:0000256" key="5">
    <source>
        <dbReference type="SAM" id="SignalP"/>
    </source>
</evidence>
<dbReference type="InParanoid" id="A0A4R2P910"/>
<evidence type="ECO:0000256" key="2">
    <source>
        <dbReference type="ARBA" id="ARBA00023136"/>
    </source>
</evidence>
<evidence type="ECO:0000313" key="8">
    <source>
        <dbReference type="EMBL" id="TCP31483.1"/>
    </source>
</evidence>
<feature type="chain" id="PRO_5020393653" evidence="5">
    <location>
        <begin position="32"/>
        <end position="971"/>
    </location>
</feature>
<sequence>MAKNRFVASTALTGLLGLGLIAIAPVGAAHAQQTPDQGDRDTTLEVEEIVVTGSYIQRRSDVSQASPITSIGIADLNNIGAADIADLTQTLTINTGSQNNPDAFTQNFSTGTSNINLRGLGVSSTLVLLNGRRQVVSGAATDNGVNFVDTASLVPLIAIERLEILKDGAATLYGADAVAGVANFLTRDGFEGLEVRGEFQTIADTGSSSDARIEVLGGVQMDRGYAIAAVSYLDRTPLTMQEKRLSPLFGPDLSSIGDPGTYLPLGQIPLDVSLADVYTQFAGIPTAEGTPLEAIRAGLSAAGELPAFADPACGSTPNSQAPGAVPALGLPAGVVGICQFDFGEFYNLVPEESRLQGFAKAGYDITDNLSFFAEFGFARNRAERGNTPTFPILTAQLIGGETGPTGLPAHPSNPFGVDLISLFRPIGTGEAVNSTHDSDTYRFSGGFDWRINDTWRLNTSVTAATNEFRVSVQDTLRNEMAFALAGLGGENCDPLTGTPGEGPCFFFDPFGPGQASPLNTEEVLDYVIDRNRLDFDSDLLVVDAVIAGDLGDRLALPGGPIGVAVGGQYRGERYGLDADTNSNNGNFLFASGAGTAVPDFRGERDTYAVFGEVRLPATDWMEVNASVRYEDIQGVGDSVDPKVGVLIMPHDDLSLRGTFSTSFRAPSIFQQETGGFVALAQLRDPLVGNTAFLAEFTTGNPDLNPEDSRQFNVGATYQPGAVPGLSLSLDYWNFDFDDKITKENAQALLDEAERQAAQVGNPTPLLNPDRFVRPALQFGLPLLSQVNTQFVNAPSIETAGLDFSASYQFDTAIGTFRPSFEGTLITKYDITDPTLGVIDGKGNRNFTNVGNPTPPLRFNLGLNWTQGAHAFNVYGRYIDGFDDDQASPTAEPGPDGRVPENGVVSDIFTVDLQYTLQVNQLFDLDESLVFSAGAINVAGTEPPFVNTNGGYESRVHDPRGRVVYVRLTASF</sequence>
<keyword evidence="3" id="KW-0998">Cell outer membrane</keyword>
<dbReference type="SUPFAM" id="SSF56935">
    <property type="entry name" value="Porins"/>
    <property type="match status" value="1"/>
</dbReference>
<dbReference type="Gene3D" id="2.170.130.10">
    <property type="entry name" value="TonB-dependent receptor, plug domain"/>
    <property type="match status" value="1"/>
</dbReference>
<keyword evidence="5" id="KW-0732">Signal</keyword>
<dbReference type="Proteomes" id="UP000295399">
    <property type="component" value="Unassembled WGS sequence"/>
</dbReference>
<comment type="subcellular location">
    <subcellularLocation>
        <location evidence="1 4">Cell outer membrane</location>
    </subcellularLocation>
</comment>
<feature type="domain" description="TonB-dependent receptor plug" evidence="7">
    <location>
        <begin position="64"/>
        <end position="181"/>
    </location>
</feature>
<protein>
    <submittedName>
        <fullName evidence="8">TonB-dependent receptor-like protein</fullName>
    </submittedName>
</protein>
<organism evidence="8 9">
    <name type="scientific">Rhodothalassium salexigens DSM 2132</name>
    <dbReference type="NCBI Taxonomy" id="1188247"/>
    <lineage>
        <taxon>Bacteria</taxon>
        <taxon>Pseudomonadati</taxon>
        <taxon>Pseudomonadota</taxon>
        <taxon>Alphaproteobacteria</taxon>
        <taxon>Rhodothalassiales</taxon>
        <taxon>Rhodothalassiaceae</taxon>
        <taxon>Rhodothalassium</taxon>
    </lineage>
</organism>
<evidence type="ECO:0000256" key="3">
    <source>
        <dbReference type="ARBA" id="ARBA00023237"/>
    </source>
</evidence>
<dbReference type="Pfam" id="PF07715">
    <property type="entry name" value="Plug"/>
    <property type="match status" value="1"/>
</dbReference>
<proteinExistence type="inferred from homology"/>
<keyword evidence="2 4" id="KW-0472">Membrane</keyword>
<feature type="domain" description="TonB-dependent receptor-like beta-barrel" evidence="6">
    <location>
        <begin position="431"/>
        <end position="936"/>
    </location>
</feature>
<keyword evidence="9" id="KW-1185">Reference proteome</keyword>
<dbReference type="Pfam" id="PF00593">
    <property type="entry name" value="TonB_dep_Rec_b-barrel"/>
    <property type="match status" value="1"/>
</dbReference>
<comment type="similarity">
    <text evidence="4">Belongs to the TonB-dependent receptor family.</text>
</comment>
<evidence type="ECO:0000256" key="1">
    <source>
        <dbReference type="ARBA" id="ARBA00004442"/>
    </source>
</evidence>
<dbReference type="PANTHER" id="PTHR47234:SF2">
    <property type="entry name" value="TONB-DEPENDENT RECEPTOR"/>
    <property type="match status" value="1"/>
</dbReference>
<evidence type="ECO:0000256" key="4">
    <source>
        <dbReference type="RuleBase" id="RU003357"/>
    </source>
</evidence>
<evidence type="ECO:0000313" key="9">
    <source>
        <dbReference type="Proteomes" id="UP000295399"/>
    </source>
</evidence>
<accession>A0A4R2P910</accession>
<dbReference type="Gene3D" id="2.40.170.20">
    <property type="entry name" value="TonB-dependent receptor, beta-barrel domain"/>
    <property type="match status" value="1"/>
</dbReference>
<dbReference type="InterPro" id="IPR036942">
    <property type="entry name" value="Beta-barrel_TonB_sf"/>
</dbReference>
<dbReference type="AlphaFoldDB" id="A0A4R2P910"/>
<gene>
    <name evidence="8" type="ORF">EV659_11153</name>
</gene>
<dbReference type="EMBL" id="SLXO01000011">
    <property type="protein sequence ID" value="TCP31483.1"/>
    <property type="molecule type" value="Genomic_DNA"/>
</dbReference>
<dbReference type="InterPro" id="IPR000531">
    <property type="entry name" value="Beta-barrel_TonB"/>
</dbReference>
<evidence type="ECO:0000259" key="6">
    <source>
        <dbReference type="Pfam" id="PF00593"/>
    </source>
</evidence>